<feature type="compositionally biased region" description="Pro residues" evidence="1">
    <location>
        <begin position="89"/>
        <end position="99"/>
    </location>
</feature>
<organism evidence="3 4">
    <name type="scientific">Mycena sanguinolenta</name>
    <dbReference type="NCBI Taxonomy" id="230812"/>
    <lineage>
        <taxon>Eukaryota</taxon>
        <taxon>Fungi</taxon>
        <taxon>Dikarya</taxon>
        <taxon>Basidiomycota</taxon>
        <taxon>Agaricomycotina</taxon>
        <taxon>Agaricomycetes</taxon>
        <taxon>Agaricomycetidae</taxon>
        <taxon>Agaricales</taxon>
        <taxon>Marasmiineae</taxon>
        <taxon>Mycenaceae</taxon>
        <taxon>Mycena</taxon>
    </lineage>
</organism>
<feature type="compositionally biased region" description="Polar residues" evidence="1">
    <location>
        <begin position="130"/>
        <end position="140"/>
    </location>
</feature>
<feature type="compositionally biased region" description="Low complexity" evidence="1">
    <location>
        <begin position="100"/>
        <end position="109"/>
    </location>
</feature>
<dbReference type="Pfam" id="PF01693">
    <property type="entry name" value="Cauli_VI"/>
    <property type="match status" value="1"/>
</dbReference>
<comment type="caution">
    <text evidence="3">The sequence shown here is derived from an EMBL/GenBank/DDBJ whole genome shotgun (WGS) entry which is preliminary data.</text>
</comment>
<name>A0A8H6ZGA0_9AGAR</name>
<feature type="region of interest" description="Disordered" evidence="1">
    <location>
        <begin position="81"/>
        <end position="116"/>
    </location>
</feature>
<dbReference type="AlphaFoldDB" id="A0A8H6ZGA0"/>
<dbReference type="EMBL" id="JACAZH010000002">
    <property type="protein sequence ID" value="KAF7375726.1"/>
    <property type="molecule type" value="Genomic_DNA"/>
</dbReference>
<dbReference type="SUPFAM" id="SSF55658">
    <property type="entry name" value="L9 N-domain-like"/>
    <property type="match status" value="1"/>
</dbReference>
<dbReference type="InterPro" id="IPR011320">
    <property type="entry name" value="RNase_H1_N"/>
</dbReference>
<gene>
    <name evidence="3" type="ORF">MSAN_00462100</name>
</gene>
<accession>A0A8H6ZGA0</accession>
<feature type="region of interest" description="Disordered" evidence="1">
    <location>
        <begin position="130"/>
        <end position="174"/>
    </location>
</feature>
<feature type="domain" description="Ribonuclease H1 N-terminal" evidence="2">
    <location>
        <begin position="29"/>
        <end position="68"/>
    </location>
</feature>
<evidence type="ECO:0000313" key="4">
    <source>
        <dbReference type="Proteomes" id="UP000623467"/>
    </source>
</evidence>
<dbReference type="OrthoDB" id="2982765at2759"/>
<feature type="region of interest" description="Disordered" evidence="1">
    <location>
        <begin position="1"/>
        <end position="21"/>
    </location>
</feature>
<keyword evidence="4" id="KW-1185">Reference proteome</keyword>
<dbReference type="Gene3D" id="3.40.970.10">
    <property type="entry name" value="Ribonuclease H1, N-terminal domain"/>
    <property type="match status" value="1"/>
</dbReference>
<evidence type="ECO:0000256" key="1">
    <source>
        <dbReference type="SAM" id="MobiDB-lite"/>
    </source>
</evidence>
<dbReference type="InterPro" id="IPR009027">
    <property type="entry name" value="Ribosomal_bL9/RNase_H1_N"/>
</dbReference>
<feature type="region of interest" description="Disordered" evidence="1">
    <location>
        <begin position="184"/>
        <end position="203"/>
    </location>
</feature>
<dbReference type="InterPro" id="IPR037056">
    <property type="entry name" value="RNase_H1_N_sf"/>
</dbReference>
<protein>
    <recommendedName>
        <fullName evidence="2">Ribonuclease H1 N-terminal domain-containing protein</fullName>
    </recommendedName>
</protein>
<evidence type="ECO:0000259" key="2">
    <source>
        <dbReference type="Pfam" id="PF01693"/>
    </source>
</evidence>
<evidence type="ECO:0000313" key="3">
    <source>
        <dbReference type="EMBL" id="KAF7375726.1"/>
    </source>
</evidence>
<proteinExistence type="predicted"/>
<sequence>MSRTCTPVFRPSSGDEDHRRMSSTAGRFFYTVGMGFTTGIYTEERVARKQISGFSNGQWKKASTYREACEIWAGMCQEFHDHDNDSVGTPPPESPPLSPASPLESPAAAGRSFVPSPSPGNVLRVPLVQAPQTPSRSSAVSRVLPASSARKPLAAQPSRAPRSRVVKFEGGDPSDAVHARSGMARGGFSVGHRGGVAAVSRQI</sequence>
<feature type="compositionally biased region" description="Gly residues" evidence="1">
    <location>
        <begin position="184"/>
        <end position="194"/>
    </location>
</feature>
<reference evidence="3" key="1">
    <citation type="submission" date="2020-05" db="EMBL/GenBank/DDBJ databases">
        <title>Mycena genomes resolve the evolution of fungal bioluminescence.</title>
        <authorList>
            <person name="Tsai I.J."/>
        </authorList>
    </citation>
    <scope>NUCLEOTIDE SEQUENCE</scope>
    <source>
        <strain evidence="3">160909Yilan</strain>
    </source>
</reference>
<dbReference type="Proteomes" id="UP000623467">
    <property type="component" value="Unassembled WGS sequence"/>
</dbReference>